<evidence type="ECO:0000313" key="13">
    <source>
        <dbReference type="EMBL" id="GAW92028.1"/>
    </source>
</evidence>
<evidence type="ECO:0000256" key="4">
    <source>
        <dbReference type="ARBA" id="ARBA00022505"/>
    </source>
</evidence>
<accession>A0A1Z5HRF6</accession>
<organism evidence="13 14">
    <name type="scientific">Calderihabitans maritimus</name>
    <dbReference type="NCBI Taxonomy" id="1246530"/>
    <lineage>
        <taxon>Bacteria</taxon>
        <taxon>Bacillati</taxon>
        <taxon>Bacillota</taxon>
        <taxon>Clostridia</taxon>
        <taxon>Neomoorellales</taxon>
        <taxon>Calderihabitantaceae</taxon>
        <taxon>Calderihabitans</taxon>
    </lineage>
</organism>
<reference evidence="14" key="1">
    <citation type="journal article" date="2017" name="Appl. Environ. Microbiol.">
        <title>Genomic analysis of Calderihabitans maritimus KKC1, a thermophilic hydrogenogenic carboxydotrophic bacterium isolated from marine sediment.</title>
        <authorList>
            <person name="Omae K."/>
            <person name="Yoneda Y."/>
            <person name="Fukuyama Y."/>
            <person name="Yoshida T."/>
            <person name="Sako Y."/>
        </authorList>
    </citation>
    <scope>NUCLEOTIDE SEQUENCE [LARGE SCALE GENOMIC DNA]</scope>
    <source>
        <strain evidence="14">KKC1</strain>
    </source>
</reference>
<dbReference type="NCBIfam" id="TIGR02141">
    <property type="entry name" value="modB_ABC"/>
    <property type="match status" value="1"/>
</dbReference>
<comment type="similarity">
    <text evidence="11">Belongs to the binding-protein-dependent transport system permease family. CysTW subfamily.</text>
</comment>
<dbReference type="AlphaFoldDB" id="A0A1Z5HRF6"/>
<feature type="transmembrane region" description="Helical" evidence="10">
    <location>
        <begin position="51"/>
        <end position="68"/>
    </location>
</feature>
<dbReference type="PANTHER" id="PTHR30406">
    <property type="entry name" value="SULFATE TRANSPORT SYSTEM PERMEASE PROTEIN"/>
    <property type="match status" value="1"/>
</dbReference>
<comment type="function">
    <text evidence="9">Part of the ABC transporter complex CysAWTP (TC 3.A.1.6.1) involved in sulfate/thiosulfate import. Probably responsible for the translocation of the substrate across the membrane.</text>
</comment>
<evidence type="ECO:0000256" key="10">
    <source>
        <dbReference type="RuleBase" id="RU363032"/>
    </source>
</evidence>
<dbReference type="NCBIfam" id="TIGR01581">
    <property type="entry name" value="Mo_ABC_porter"/>
    <property type="match status" value="1"/>
</dbReference>
<dbReference type="GO" id="GO:0015098">
    <property type="term" value="F:molybdate ion transmembrane transporter activity"/>
    <property type="evidence" value="ECO:0007669"/>
    <property type="project" value="UniProtKB-UniRule"/>
</dbReference>
<evidence type="ECO:0000256" key="3">
    <source>
        <dbReference type="ARBA" id="ARBA00022448"/>
    </source>
</evidence>
<comment type="subunit">
    <text evidence="2">The complex is composed of two ATP-binding proteins (CysA), two transmembrane proteins (CysT and CysW) and a solute-binding protein (CysP).</text>
</comment>
<sequence length="253" mass="27346">MYWLLTLVWFFLILLPILSIFGAFSQADLIAGLRSPLVREALRVSALSTGISMVLILSLGLPTAYFLARSNWRGKVFLDTLLDLPMVLPPAVAGMALLLAFGRRGLAGEVLYKMGLVLPFSLPAVVMAQTFVAAPFFIRSAKSGFQAVDKNLEWAAQTLGKTPWQVFWRVTFPLALPSLVSGLIMSWARALGEFGATLIFAGNMPGRTQTLPLAVYSAMETDFPAAMVMSAFLVVISFLVLVSVKVLAGKGLG</sequence>
<keyword evidence="4 11" id="KW-0500">Molybdenum</keyword>
<name>A0A1Z5HRF6_9FIRM</name>
<keyword evidence="6 10" id="KW-1133">Transmembrane helix</keyword>
<comment type="subcellular location">
    <subcellularLocation>
        <location evidence="10">Cell membrane</location>
        <topology evidence="10">Multi-pass membrane protein</topology>
    </subcellularLocation>
    <subcellularLocation>
        <location evidence="1">Membrane</location>
        <topology evidence="1">Multi-pass membrane protein</topology>
    </subcellularLocation>
</comment>
<dbReference type="InterPro" id="IPR006469">
    <property type="entry name" value="NifC_ABC_porter"/>
</dbReference>
<dbReference type="Proteomes" id="UP000197032">
    <property type="component" value="Unassembled WGS sequence"/>
</dbReference>
<dbReference type="InterPro" id="IPR011867">
    <property type="entry name" value="ModB_ABC"/>
</dbReference>
<evidence type="ECO:0000256" key="1">
    <source>
        <dbReference type="ARBA" id="ARBA00004141"/>
    </source>
</evidence>
<feature type="transmembrane region" description="Helical" evidence="10">
    <location>
        <begin position="225"/>
        <end position="248"/>
    </location>
</feature>
<dbReference type="InterPro" id="IPR000515">
    <property type="entry name" value="MetI-like"/>
</dbReference>
<comment type="caution">
    <text evidence="13">The sequence shown here is derived from an EMBL/GenBank/DDBJ whole genome shotgun (WGS) entry which is preliminary data.</text>
</comment>
<keyword evidence="8 10" id="KW-0472">Membrane</keyword>
<evidence type="ECO:0000256" key="8">
    <source>
        <dbReference type="ARBA" id="ARBA00023136"/>
    </source>
</evidence>
<comment type="function">
    <text evidence="11">Part of the binding-protein-dependent transport system for molybdenum; probably responsible for the translocation of the substrate across the membrane.</text>
</comment>
<proteinExistence type="inferred from homology"/>
<dbReference type="GO" id="GO:0015419">
    <property type="term" value="F:ABC-type sulfate transporter activity"/>
    <property type="evidence" value="ECO:0007669"/>
    <property type="project" value="InterPro"/>
</dbReference>
<evidence type="ECO:0000256" key="2">
    <source>
        <dbReference type="ARBA" id="ARBA00011779"/>
    </source>
</evidence>
<evidence type="ECO:0000256" key="9">
    <source>
        <dbReference type="ARBA" id="ARBA00025323"/>
    </source>
</evidence>
<evidence type="ECO:0000259" key="12">
    <source>
        <dbReference type="PROSITE" id="PS50928"/>
    </source>
</evidence>
<feature type="domain" description="ABC transmembrane type-1" evidence="12">
    <location>
        <begin position="42"/>
        <end position="244"/>
    </location>
</feature>
<dbReference type="RefSeq" id="WP_088553458.1">
    <property type="nucleotide sequence ID" value="NZ_BDGJ01000042.1"/>
</dbReference>
<evidence type="ECO:0000256" key="6">
    <source>
        <dbReference type="ARBA" id="ARBA00022989"/>
    </source>
</evidence>
<dbReference type="Pfam" id="PF00528">
    <property type="entry name" value="BPD_transp_1"/>
    <property type="match status" value="1"/>
</dbReference>
<keyword evidence="3 10" id="KW-0813">Transport</keyword>
<protein>
    <recommendedName>
        <fullName evidence="11">Molybdenum transport system permease</fullName>
    </recommendedName>
</protein>
<dbReference type="CDD" id="cd06261">
    <property type="entry name" value="TM_PBP2"/>
    <property type="match status" value="1"/>
</dbReference>
<keyword evidence="14" id="KW-1185">Reference proteome</keyword>
<evidence type="ECO:0000256" key="11">
    <source>
        <dbReference type="RuleBase" id="RU365097"/>
    </source>
</evidence>
<dbReference type="InterPro" id="IPR005667">
    <property type="entry name" value="Sulph_transpt2"/>
</dbReference>
<keyword evidence="7" id="KW-0764">Sulfate transport</keyword>
<keyword evidence="5 10" id="KW-0812">Transmembrane</keyword>
<feature type="transmembrane region" description="Helical" evidence="10">
    <location>
        <begin position="80"/>
        <end position="102"/>
    </location>
</feature>
<keyword evidence="11" id="KW-1003">Cell membrane</keyword>
<dbReference type="Gene3D" id="1.10.3720.10">
    <property type="entry name" value="MetI-like"/>
    <property type="match status" value="1"/>
</dbReference>
<dbReference type="EMBL" id="BDGJ01000042">
    <property type="protein sequence ID" value="GAW92028.1"/>
    <property type="molecule type" value="Genomic_DNA"/>
</dbReference>
<dbReference type="SUPFAM" id="SSF161098">
    <property type="entry name" value="MetI-like"/>
    <property type="match status" value="1"/>
</dbReference>
<evidence type="ECO:0000256" key="5">
    <source>
        <dbReference type="ARBA" id="ARBA00022692"/>
    </source>
</evidence>
<evidence type="ECO:0000256" key="7">
    <source>
        <dbReference type="ARBA" id="ARBA00023032"/>
    </source>
</evidence>
<dbReference type="PROSITE" id="PS50928">
    <property type="entry name" value="ABC_TM1"/>
    <property type="match status" value="1"/>
</dbReference>
<dbReference type="GO" id="GO:0005886">
    <property type="term" value="C:plasma membrane"/>
    <property type="evidence" value="ECO:0007669"/>
    <property type="project" value="UniProtKB-SubCell"/>
</dbReference>
<feature type="transmembrane region" description="Helical" evidence="10">
    <location>
        <begin position="114"/>
        <end position="138"/>
    </location>
</feature>
<dbReference type="InterPro" id="IPR035906">
    <property type="entry name" value="MetI-like_sf"/>
</dbReference>
<dbReference type="OrthoDB" id="9795403at2"/>
<gene>
    <name evidence="13" type="ORF">KKC1_11880</name>
</gene>
<dbReference type="PANTHER" id="PTHR30406:SF8">
    <property type="entry name" value="SULFATE TRANSPORT SYSTEM PERMEASE PROTEIN CYST"/>
    <property type="match status" value="1"/>
</dbReference>
<feature type="transmembrane region" description="Helical" evidence="10">
    <location>
        <begin position="166"/>
        <end position="188"/>
    </location>
</feature>
<evidence type="ECO:0000313" key="14">
    <source>
        <dbReference type="Proteomes" id="UP000197032"/>
    </source>
</evidence>